<accession>A0A4R8F4K7</accession>
<proteinExistence type="predicted"/>
<comment type="caution">
    <text evidence="1">The sequence shown here is derived from an EMBL/GenBank/DDBJ whole genome shotgun (WGS) entry which is preliminary data.</text>
</comment>
<reference evidence="1 2" key="1">
    <citation type="submission" date="2019-03" db="EMBL/GenBank/DDBJ databases">
        <title>Genomic Encyclopedia of Type Strains, Phase IV (KMG-IV): sequencing the most valuable type-strain genomes for metagenomic binning, comparative biology and taxonomic classification.</title>
        <authorList>
            <person name="Goeker M."/>
        </authorList>
    </citation>
    <scope>NUCLEOTIDE SEQUENCE [LARGE SCALE GENOMIC DNA]</scope>
    <source>
        <strain evidence="1 2">DSM 13575</strain>
    </source>
</reference>
<dbReference type="EMBL" id="SODZ01000001">
    <property type="protein sequence ID" value="TDX17507.1"/>
    <property type="molecule type" value="Genomic_DNA"/>
</dbReference>
<dbReference type="Proteomes" id="UP000294817">
    <property type="component" value="Unassembled WGS sequence"/>
</dbReference>
<sequence>MKKFGVVLLITGLLLSGIFVFGGDDKDTVRTNGVKPEMVVSVVEEVE</sequence>
<gene>
    <name evidence="1" type="ORF">C8D74_101227</name>
</gene>
<evidence type="ECO:0000313" key="2">
    <source>
        <dbReference type="Proteomes" id="UP000294817"/>
    </source>
</evidence>
<name>A0A4R8F4K7_9BACT</name>
<keyword evidence="2" id="KW-1185">Reference proteome</keyword>
<dbReference type="RefSeq" id="WP_158248390.1">
    <property type="nucleotide sequence ID" value="NZ_SODZ01000001.1"/>
</dbReference>
<protein>
    <submittedName>
        <fullName evidence="1">Uncharacterized protein</fullName>
    </submittedName>
</protein>
<organism evidence="1 2">
    <name type="scientific">Petrotoga sibirica</name>
    <dbReference type="NCBI Taxonomy" id="156202"/>
    <lineage>
        <taxon>Bacteria</taxon>
        <taxon>Thermotogati</taxon>
        <taxon>Thermotogota</taxon>
        <taxon>Thermotogae</taxon>
        <taxon>Petrotogales</taxon>
        <taxon>Petrotogaceae</taxon>
        <taxon>Petrotoga</taxon>
    </lineage>
</organism>
<evidence type="ECO:0000313" key="1">
    <source>
        <dbReference type="EMBL" id="TDX17507.1"/>
    </source>
</evidence>
<dbReference type="AlphaFoldDB" id="A0A4R8F4K7"/>